<reference evidence="2" key="1">
    <citation type="submission" date="2016-06" db="UniProtKB">
        <authorList>
            <consortium name="WormBaseParasite"/>
        </authorList>
    </citation>
    <scope>IDENTIFICATION</scope>
</reference>
<organism evidence="2">
    <name type="scientific">Gongylonema pulchrum</name>
    <dbReference type="NCBI Taxonomy" id="637853"/>
    <lineage>
        <taxon>Eukaryota</taxon>
        <taxon>Metazoa</taxon>
        <taxon>Ecdysozoa</taxon>
        <taxon>Nematoda</taxon>
        <taxon>Chromadorea</taxon>
        <taxon>Rhabditida</taxon>
        <taxon>Spirurina</taxon>
        <taxon>Spiruromorpha</taxon>
        <taxon>Spiruroidea</taxon>
        <taxon>Gongylonematidae</taxon>
        <taxon>Gongylonema</taxon>
    </lineage>
</organism>
<dbReference type="WBParaSite" id="GPUH_0001825601-mRNA-1">
    <property type="protein sequence ID" value="GPUH_0001825601-mRNA-1"/>
    <property type="gene ID" value="GPUH_0001825601"/>
</dbReference>
<dbReference type="AlphaFoldDB" id="A0A183EB90"/>
<feature type="compositionally biased region" description="Low complexity" evidence="1">
    <location>
        <begin position="53"/>
        <end position="66"/>
    </location>
</feature>
<evidence type="ECO:0000313" key="2">
    <source>
        <dbReference type="WBParaSite" id="GPUH_0001825601-mRNA-1"/>
    </source>
</evidence>
<feature type="compositionally biased region" description="Polar residues" evidence="1">
    <location>
        <begin position="43"/>
        <end position="52"/>
    </location>
</feature>
<feature type="region of interest" description="Disordered" evidence="1">
    <location>
        <begin position="43"/>
        <end position="119"/>
    </location>
</feature>
<feature type="compositionally biased region" description="Polar residues" evidence="1">
    <location>
        <begin position="74"/>
        <end position="88"/>
    </location>
</feature>
<accession>A0A183EB90</accession>
<proteinExistence type="predicted"/>
<sequence length="159" mass="17443">LHRWRDIRDRLNNSCSRRMPSHYMTAAGGGVSAAPQNVQFQTQDVTSSLPNYSSPQQTSTLSQPSSVGPGIGAQQASPLQQKGPSSVPSALYAQHHPAGEGATPSLSTTGGEGDKSSDEPLYSQKLELLNSYHEYIKRVLERNRYVFFFIYREPDNSVS</sequence>
<protein>
    <submittedName>
        <fullName evidence="2">Merozoite surface protein 1</fullName>
    </submittedName>
</protein>
<evidence type="ECO:0000256" key="1">
    <source>
        <dbReference type="SAM" id="MobiDB-lite"/>
    </source>
</evidence>
<name>A0A183EB90_9BILA</name>